<dbReference type="Pfam" id="PF22675">
    <property type="entry name" value="KH-I_KHDC4-BBP"/>
    <property type="match status" value="1"/>
</dbReference>
<dbReference type="FunFam" id="3.30.1370.10:FF:000052">
    <property type="entry name" value="Kep1, isoform A"/>
    <property type="match status" value="1"/>
</dbReference>
<accession>A0A6J1SFK3</accession>
<organism evidence="4 5">
    <name type="scientific">Frankliniella occidentalis</name>
    <name type="common">Western flower thrips</name>
    <name type="synonym">Euthrips occidentalis</name>
    <dbReference type="NCBI Taxonomy" id="133901"/>
    <lineage>
        <taxon>Eukaryota</taxon>
        <taxon>Metazoa</taxon>
        <taxon>Ecdysozoa</taxon>
        <taxon>Arthropoda</taxon>
        <taxon>Hexapoda</taxon>
        <taxon>Insecta</taxon>
        <taxon>Pterygota</taxon>
        <taxon>Neoptera</taxon>
        <taxon>Paraneoptera</taxon>
        <taxon>Thysanoptera</taxon>
        <taxon>Terebrantia</taxon>
        <taxon>Thripoidea</taxon>
        <taxon>Thripidae</taxon>
        <taxon>Frankliniella</taxon>
    </lineage>
</organism>
<dbReference type="InterPro" id="IPR036612">
    <property type="entry name" value="KH_dom_type_1_sf"/>
</dbReference>
<dbReference type="InterPro" id="IPR055256">
    <property type="entry name" value="KH_1_KHDC4/BBP-like"/>
</dbReference>
<dbReference type="CDD" id="cd22384">
    <property type="entry name" value="KH-I_KHDRBS"/>
    <property type="match status" value="1"/>
</dbReference>
<feature type="region of interest" description="Disordered" evidence="2">
    <location>
        <begin position="1"/>
        <end position="63"/>
    </location>
</feature>
<feature type="compositionally biased region" description="Gly residues" evidence="2">
    <location>
        <begin position="226"/>
        <end position="244"/>
    </location>
</feature>
<sequence length="386" mass="41738">MAASSNGSLEPGSAGGAGSAANMKAPEMTADGQTRNSSAGPEGKPSEYLRELMDEKHKLDSSQWPNAARLLDQEVAKAHTQGGKAIKETKYVDIYREKPIKVSVKVLVPSKEHPKFNFVGKLLGPKGNSLKRLQEETMTKMAVLGRGSMKDRTKEEECRNSLDPKYSHLSDDLHVEISAMAPPAEAHARIAFALAEIRKYMVPDSNDEIRQEQFREMEMYSPEGNGVRGGPGARGGPRGRGGMMRGVPPARFPPPPMRGGAVSRGGALLSPPHPRAPQPAPLRPPPPQALLPRPLPGKTKVLSILDRARVAMEESYSSPYDDDPSAGFYDGAGYGGYDDYDDAANFYSASAGFTEDTTNRWKGYKAAAGSVTRFAPRSTPYSRPPK</sequence>
<evidence type="ECO:0000256" key="2">
    <source>
        <dbReference type="SAM" id="MobiDB-lite"/>
    </source>
</evidence>
<feature type="domain" description="K Homology" evidence="3">
    <location>
        <begin position="100"/>
        <end position="198"/>
    </location>
</feature>
<protein>
    <submittedName>
        <fullName evidence="5 6">KH domain-containing, RNA-binding, signal transduction-associated protein 2 isoform X1</fullName>
    </submittedName>
    <submittedName>
        <fullName evidence="7">KH domain-containing, RNA-binding, signal transduction-associated protein 2 isoform X2</fullName>
    </submittedName>
</protein>
<dbReference type="RefSeq" id="XP_052130477.1">
    <property type="nucleotide sequence ID" value="XM_052274517.1"/>
</dbReference>
<evidence type="ECO:0000313" key="5">
    <source>
        <dbReference type="RefSeq" id="XP_026280014.1"/>
    </source>
</evidence>
<dbReference type="Proteomes" id="UP000504606">
    <property type="component" value="Unplaced"/>
</dbReference>
<dbReference type="GeneID" id="113207594"/>
<dbReference type="RefSeq" id="XP_026280014.1">
    <property type="nucleotide sequence ID" value="XM_026424229.2"/>
</dbReference>
<feature type="compositionally biased region" description="Basic and acidic residues" evidence="2">
    <location>
        <begin position="44"/>
        <end position="60"/>
    </location>
</feature>
<dbReference type="SUPFAM" id="SSF54791">
    <property type="entry name" value="Eukaryotic type KH-domain (KH-domain type I)"/>
    <property type="match status" value="1"/>
</dbReference>
<dbReference type="GO" id="GO:0005634">
    <property type="term" value="C:nucleus"/>
    <property type="evidence" value="ECO:0007669"/>
    <property type="project" value="TreeGrafter"/>
</dbReference>
<dbReference type="InterPro" id="IPR004087">
    <property type="entry name" value="KH_dom"/>
</dbReference>
<evidence type="ECO:0000259" key="3">
    <source>
        <dbReference type="SMART" id="SM00322"/>
    </source>
</evidence>
<evidence type="ECO:0000313" key="4">
    <source>
        <dbReference type="Proteomes" id="UP000504606"/>
    </source>
</evidence>
<dbReference type="PANTHER" id="PTHR11208:SF42">
    <property type="entry name" value="QUAKING RELATED 54B, ISOFORM E"/>
    <property type="match status" value="1"/>
</dbReference>
<feature type="region of interest" description="Disordered" evidence="2">
    <location>
        <begin position="221"/>
        <end position="295"/>
    </location>
</feature>
<dbReference type="PANTHER" id="PTHR11208">
    <property type="entry name" value="RNA-BINDING PROTEIN RELATED"/>
    <property type="match status" value="1"/>
</dbReference>
<evidence type="ECO:0000313" key="6">
    <source>
        <dbReference type="RefSeq" id="XP_052130477.1"/>
    </source>
</evidence>
<dbReference type="GO" id="GO:0003729">
    <property type="term" value="F:mRNA binding"/>
    <property type="evidence" value="ECO:0007669"/>
    <property type="project" value="TreeGrafter"/>
</dbReference>
<gene>
    <name evidence="5 6 7" type="primary">LOC113207594</name>
</gene>
<dbReference type="SMART" id="SM00322">
    <property type="entry name" value="KH"/>
    <property type="match status" value="1"/>
</dbReference>
<keyword evidence="4" id="KW-1185">Reference proteome</keyword>
<dbReference type="AlphaFoldDB" id="A0A6J1SFK3"/>
<evidence type="ECO:0000313" key="7">
    <source>
        <dbReference type="RefSeq" id="XP_052130484.1"/>
    </source>
</evidence>
<dbReference type="GO" id="GO:0000381">
    <property type="term" value="P:regulation of alternative mRNA splicing, via spliceosome"/>
    <property type="evidence" value="ECO:0007669"/>
    <property type="project" value="TreeGrafter"/>
</dbReference>
<dbReference type="Gene3D" id="3.30.1370.10">
    <property type="entry name" value="K Homology domain, type 1"/>
    <property type="match status" value="1"/>
</dbReference>
<feature type="compositionally biased region" description="Pro residues" evidence="2">
    <location>
        <begin position="271"/>
        <end position="295"/>
    </location>
</feature>
<evidence type="ECO:0000256" key="1">
    <source>
        <dbReference type="ARBA" id="ARBA00022884"/>
    </source>
</evidence>
<dbReference type="KEGG" id="foc:113207594"/>
<name>A0A6J1SFK3_FRAOC</name>
<keyword evidence="1" id="KW-0694">RNA-binding</keyword>
<reference evidence="5 6" key="1">
    <citation type="submission" date="2025-04" db="UniProtKB">
        <authorList>
            <consortium name="RefSeq"/>
        </authorList>
    </citation>
    <scope>IDENTIFICATION</scope>
    <source>
        <tissue evidence="5 6">Whole organism</tissue>
    </source>
</reference>
<dbReference type="OrthoDB" id="6777263at2759"/>
<proteinExistence type="predicted"/>
<dbReference type="RefSeq" id="XP_052130484.1">
    <property type="nucleotide sequence ID" value="XM_052274524.1"/>
</dbReference>
<dbReference type="InterPro" id="IPR045071">
    <property type="entry name" value="BBP-like"/>
</dbReference>